<dbReference type="Gene3D" id="3.40.50.1820">
    <property type="entry name" value="alpha/beta hydrolase"/>
    <property type="match status" value="1"/>
</dbReference>
<feature type="chain" id="PRO_5026314684" evidence="1">
    <location>
        <begin position="19"/>
        <end position="343"/>
    </location>
</feature>
<dbReference type="GO" id="GO:0016787">
    <property type="term" value="F:hydrolase activity"/>
    <property type="evidence" value="ECO:0007669"/>
    <property type="project" value="UniProtKB-KW"/>
</dbReference>
<dbReference type="InterPro" id="IPR029058">
    <property type="entry name" value="AB_hydrolase_fold"/>
</dbReference>
<dbReference type="Proteomes" id="UP000428330">
    <property type="component" value="Chromosome"/>
</dbReference>
<dbReference type="InterPro" id="IPR010297">
    <property type="entry name" value="DUF900_hydrolase"/>
</dbReference>
<keyword evidence="2" id="KW-0378">Hydrolase</keyword>
<evidence type="ECO:0000313" key="2">
    <source>
        <dbReference type="EMBL" id="QGY00396.1"/>
    </source>
</evidence>
<dbReference type="KEGG" id="rom:EI983_12195"/>
<dbReference type="SUPFAM" id="SSF53474">
    <property type="entry name" value="alpha/beta-Hydrolases"/>
    <property type="match status" value="1"/>
</dbReference>
<protein>
    <submittedName>
        <fullName evidence="2">Alpha/beta fold hydrolase</fullName>
    </submittedName>
</protein>
<dbReference type="EMBL" id="CP034348">
    <property type="protein sequence ID" value="QGY00396.1"/>
    <property type="molecule type" value="Genomic_DNA"/>
</dbReference>
<proteinExistence type="predicted"/>
<evidence type="ECO:0000313" key="3">
    <source>
        <dbReference type="Proteomes" id="UP000428330"/>
    </source>
</evidence>
<accession>A0A6I6IUJ7</accession>
<dbReference type="PANTHER" id="PTHR36513:SF1">
    <property type="entry name" value="TRANSMEMBRANE PROTEIN"/>
    <property type="match status" value="1"/>
</dbReference>
<keyword evidence="3" id="KW-1185">Reference proteome</keyword>
<name>A0A6I6IUJ7_9RHOB</name>
<dbReference type="Pfam" id="PF05990">
    <property type="entry name" value="DUF900"/>
    <property type="match status" value="1"/>
</dbReference>
<keyword evidence="1" id="KW-0732">Signal</keyword>
<dbReference type="OrthoDB" id="9797755at2"/>
<evidence type="ECO:0000256" key="1">
    <source>
        <dbReference type="SAM" id="SignalP"/>
    </source>
</evidence>
<dbReference type="AlphaFoldDB" id="A0A6I6IUJ7"/>
<gene>
    <name evidence="2" type="ORF">EI983_12195</name>
</gene>
<dbReference type="PANTHER" id="PTHR36513">
    <property type="entry name" value="ABC TRANSMEMBRANE TYPE-1 DOMAIN-CONTAINING PROTEIN"/>
    <property type="match status" value="1"/>
</dbReference>
<dbReference type="InterPro" id="IPR014586">
    <property type="entry name" value="UCP033909"/>
</dbReference>
<dbReference type="PIRSF" id="PIRSF033909">
    <property type="entry name" value="UCP033909"/>
    <property type="match status" value="1"/>
</dbReference>
<feature type="signal peptide" evidence="1">
    <location>
        <begin position="1"/>
        <end position="18"/>
    </location>
</feature>
<sequence>MTCFALLTLLAVALVACAPRQSAQRAAAIPEATIEQIYIATERALDRTGPSFGEPRNAGIRYFRAAISIPPTHRVGNIEWHEGPPDPATDFVVTETEVYEGNPGFVNAVKKGQTAREVLVFVHGYNNTLSEAMYRLAQIQHDFNSGLPSVLFSWPSAGDPRGYVYDRDSVLYARDDLELLLKSLTRGPQDKVTLVAHSMGSHLVMETMRQAALKGDRRLLSRISSVILMSPDIDPDVFRRQAEAIGRLPQPFLMFISREDRALGLAGFITGRKPRLGVIDSPEAVAGLDVKVIDFTALGDGEGLNHAVPTSSPTAISVLKGMIAQAQSGERAFQNYMVLTAQP</sequence>
<organism evidence="2 3">
    <name type="scientific">Roseovarius faecimaris</name>
    <dbReference type="NCBI Taxonomy" id="2494550"/>
    <lineage>
        <taxon>Bacteria</taxon>
        <taxon>Pseudomonadati</taxon>
        <taxon>Pseudomonadota</taxon>
        <taxon>Alphaproteobacteria</taxon>
        <taxon>Rhodobacterales</taxon>
        <taxon>Roseobacteraceae</taxon>
        <taxon>Roseovarius</taxon>
    </lineage>
</organism>
<reference evidence="3" key="1">
    <citation type="submission" date="2018-12" db="EMBL/GenBank/DDBJ databases">
        <title>Complete genome sequence of Roseovarius sp. MME-070.</title>
        <authorList>
            <person name="Nam Y.-D."/>
            <person name="Kang J."/>
            <person name="Chung W.-H."/>
            <person name="Park Y.S."/>
        </authorList>
    </citation>
    <scope>NUCLEOTIDE SEQUENCE [LARGE SCALE GENOMIC DNA]</scope>
    <source>
        <strain evidence="3">MME-070</strain>
    </source>
</reference>